<proteinExistence type="predicted"/>
<gene>
    <name evidence="1" type="ORF">IAA54_00165</name>
</gene>
<dbReference type="CDD" id="cd24012">
    <property type="entry name" value="ASKHA_NBD_KDGal-kinase"/>
    <property type="match status" value="1"/>
</dbReference>
<protein>
    <submittedName>
        <fullName evidence="1">2-dehydro-3-deoxygalactonokinase</fullName>
    </submittedName>
</protein>
<reference evidence="1" key="1">
    <citation type="submission" date="2020-10" db="EMBL/GenBank/DDBJ databases">
        <authorList>
            <person name="Gilroy R."/>
        </authorList>
    </citation>
    <scope>NUCLEOTIDE SEQUENCE</scope>
    <source>
        <strain evidence="1">ChiSjej1B19-7085</strain>
    </source>
</reference>
<dbReference type="InterPro" id="IPR007729">
    <property type="entry name" value="DGOK"/>
</dbReference>
<evidence type="ECO:0000313" key="1">
    <source>
        <dbReference type="EMBL" id="HIR56061.1"/>
    </source>
</evidence>
<dbReference type="AlphaFoldDB" id="A0A9D1IZZ2"/>
<dbReference type="Proteomes" id="UP000886785">
    <property type="component" value="Unassembled WGS sequence"/>
</dbReference>
<dbReference type="InterPro" id="IPR042258">
    <property type="entry name" value="DGOK_N"/>
</dbReference>
<dbReference type="InterPro" id="IPR042257">
    <property type="entry name" value="DGOK_C"/>
</dbReference>
<dbReference type="InterPro" id="IPR043129">
    <property type="entry name" value="ATPase_NBD"/>
</dbReference>
<dbReference type="GO" id="GO:0008671">
    <property type="term" value="F:2-dehydro-3-deoxygalactonokinase activity"/>
    <property type="evidence" value="ECO:0007669"/>
    <property type="project" value="InterPro"/>
</dbReference>
<sequence>MVRKAIMEEFTPNHLIAIDAGTSSTRVCLTDEKKRRLALFKSETGVRNTAIDGHNGALKQAVREGIEQVLHQSGVSLDRVRAVYAGGMITSNVGLAEIPHLTAPAGLSELAAGVRVAAIPDVCALPIHFVPGVKNDVPHVDLTTCGNMDMMRGEELETMALLSLLPPGKGYLLALPGSHTKLVAADASGRISGCLTTISGELLAALTHHTILADAVQGQFVEPGQYRRELVLAGYHEAERSGLGRAAFSARILTQFGAADPIGAANFLLGAVLREDAAVLESARDHLGLSPETELVVAGKFPFQQALTDIFTESGLFAAVHGFQNPGELPLSALGAWLVAEKRGCFQP</sequence>
<comment type="caution">
    <text evidence="1">The sequence shown here is derived from an EMBL/GenBank/DDBJ whole genome shotgun (WGS) entry which is preliminary data.</text>
</comment>
<dbReference type="GO" id="GO:0034194">
    <property type="term" value="P:D-galactonate catabolic process"/>
    <property type="evidence" value="ECO:0007669"/>
    <property type="project" value="InterPro"/>
</dbReference>
<dbReference type="Pfam" id="PF05035">
    <property type="entry name" value="DGOK"/>
    <property type="match status" value="1"/>
</dbReference>
<dbReference type="SUPFAM" id="SSF53067">
    <property type="entry name" value="Actin-like ATPase domain"/>
    <property type="match status" value="1"/>
</dbReference>
<reference evidence="1" key="2">
    <citation type="journal article" date="2021" name="PeerJ">
        <title>Extensive microbial diversity within the chicken gut microbiome revealed by metagenomics and culture.</title>
        <authorList>
            <person name="Gilroy R."/>
            <person name="Ravi A."/>
            <person name="Getino M."/>
            <person name="Pursley I."/>
            <person name="Horton D.L."/>
            <person name="Alikhan N.F."/>
            <person name="Baker D."/>
            <person name="Gharbi K."/>
            <person name="Hall N."/>
            <person name="Watson M."/>
            <person name="Adriaenssens E.M."/>
            <person name="Foster-Nyarko E."/>
            <person name="Jarju S."/>
            <person name="Secka A."/>
            <person name="Antonio M."/>
            <person name="Oren A."/>
            <person name="Chaudhuri R.R."/>
            <person name="La Ragione R."/>
            <person name="Hildebrand F."/>
            <person name="Pallen M.J."/>
        </authorList>
    </citation>
    <scope>NUCLEOTIDE SEQUENCE</scope>
    <source>
        <strain evidence="1">ChiSjej1B19-7085</strain>
    </source>
</reference>
<evidence type="ECO:0000313" key="2">
    <source>
        <dbReference type="Proteomes" id="UP000886785"/>
    </source>
</evidence>
<accession>A0A9D1IZZ2</accession>
<name>A0A9D1IZZ2_9FIRM</name>
<organism evidence="1 2">
    <name type="scientific">Candidatus Gallacutalibacter pullicola</name>
    <dbReference type="NCBI Taxonomy" id="2840830"/>
    <lineage>
        <taxon>Bacteria</taxon>
        <taxon>Bacillati</taxon>
        <taxon>Bacillota</taxon>
        <taxon>Clostridia</taxon>
        <taxon>Eubacteriales</taxon>
        <taxon>Candidatus Gallacutalibacter</taxon>
    </lineage>
</organism>
<dbReference type="Gene3D" id="3.30.420.300">
    <property type="entry name" value="2-keto-3-deoxy-galactonokinase, substrate binding domain"/>
    <property type="match status" value="1"/>
</dbReference>
<dbReference type="EMBL" id="DVHF01000002">
    <property type="protein sequence ID" value="HIR56061.1"/>
    <property type="molecule type" value="Genomic_DNA"/>
</dbReference>
<dbReference type="Gene3D" id="3.30.420.310">
    <property type="entry name" value="2-keto-3-deoxy-galactonokinase, C-terminal domain"/>
    <property type="match status" value="1"/>
</dbReference>